<dbReference type="InterPro" id="IPR045967">
    <property type="entry name" value="HAM1-like_N"/>
</dbReference>
<gene>
    <name evidence="2" type="ORF">PROFUN_08718</name>
</gene>
<dbReference type="AlphaFoldDB" id="A0A2P6MQW9"/>
<reference evidence="2 3" key="1">
    <citation type="journal article" date="2018" name="Genome Biol. Evol.">
        <title>Multiple Roots of Fruiting Body Formation in Amoebozoa.</title>
        <authorList>
            <person name="Hillmann F."/>
            <person name="Forbes G."/>
            <person name="Novohradska S."/>
            <person name="Ferling I."/>
            <person name="Riege K."/>
            <person name="Groth M."/>
            <person name="Westermann M."/>
            <person name="Marz M."/>
            <person name="Spaller T."/>
            <person name="Winckler T."/>
            <person name="Schaap P."/>
            <person name="Glockner G."/>
        </authorList>
    </citation>
    <scope>NUCLEOTIDE SEQUENCE [LARGE SCALE GENOMIC DNA]</scope>
    <source>
        <strain evidence="2 3">Jena</strain>
    </source>
</reference>
<feature type="domain" description="HAM1-like N-terminal" evidence="1">
    <location>
        <begin position="264"/>
        <end position="413"/>
    </location>
</feature>
<dbReference type="PANTHER" id="PTHR31138">
    <property type="entry name" value="CHROMOSOME 19, WHOLE GENOME SHOTGUN SEQUENCE"/>
    <property type="match status" value="1"/>
</dbReference>
<evidence type="ECO:0000313" key="2">
    <source>
        <dbReference type="EMBL" id="PRP74094.1"/>
    </source>
</evidence>
<dbReference type="Gene3D" id="3.15.10.10">
    <property type="entry name" value="Bactericidal permeability-increasing protein, domain 1"/>
    <property type="match status" value="1"/>
</dbReference>
<keyword evidence="3" id="KW-1185">Reference proteome</keyword>
<dbReference type="EMBL" id="MDYQ01000502">
    <property type="protein sequence ID" value="PRP74094.1"/>
    <property type="molecule type" value="Genomic_DNA"/>
</dbReference>
<feature type="domain" description="HAM1-like N-terminal" evidence="1">
    <location>
        <begin position="488"/>
        <end position="813"/>
    </location>
</feature>
<accession>A0A2P6MQW9</accession>
<protein>
    <recommendedName>
        <fullName evidence="1">HAM1-like N-terminal domain-containing protein</fullName>
    </recommendedName>
</protein>
<proteinExistence type="predicted"/>
<evidence type="ECO:0000259" key="1">
    <source>
        <dbReference type="Pfam" id="PF19343"/>
    </source>
</evidence>
<evidence type="ECO:0000313" key="3">
    <source>
        <dbReference type="Proteomes" id="UP000241769"/>
    </source>
</evidence>
<name>A0A2P6MQW9_9EUKA</name>
<dbReference type="Pfam" id="PF19343">
    <property type="entry name" value="HAM1_N"/>
    <property type="match status" value="2"/>
</dbReference>
<dbReference type="Proteomes" id="UP000241769">
    <property type="component" value="Unassembled WGS sequence"/>
</dbReference>
<sequence length="987" mass="110437">MKNGTYSILKSAQSMFLADTKRNTRPTHKPLLAMSLRLLSYNDDDVSEINENAYSFQRNPDYWGRLDSCPHRRECSSVYANSTIPRGLPEGQDLNTNNTANLIFPTAVEQQGVVQASLASYDPNGPTGTRSRANTLPTYLPNTATTTFTTTTTNTGTVTTTTTTSKQPLIASASVNNVPSLATGAQGLQQPIIEQPGQIAPEATTPRGTNSYNTAPLRTAQFENSTATKQGVVVPALTSAADLRRNEIIITQHHGNHVNPLVEAISTMAHGDMPYNFQMIQTIDNLLLALETERNISGTRMSPKGQQISLSFQDVLLKTRQFILAKNYDEKLQHLFEQSKKTMRHAGELVNHLNPVPSNDLGFTQSSIALARLVANELLSSSDFRSLIVESIKTLNDILGKGLKKKQKSLKRDLSGVVNSFQQGASLNQLSQQVRDIAKGDNSVSQSQVAYQPVVVIEPTTGQPVVINQPTLVQVAQPVEHVNVASEEELEEQKERIAKRLRMVLARFGQNANFRASAHSLYIILKQMLDRTSDMLSTQPGTELKQIHKHEERQTQKAWADLKELIERFTSGYKLDELQNNLEALVDILRNDQEGRIWIKDLRRYAKTLWSNPALIESEASVQESRRLIERARAIVKSERYQRVLQNTSKETKRIMKAIKHDPDRIALADAFGQLSDDMFFSNGVPSLYVFQETAAQLRYLLVPLISKQLENIQVPQIEGYTPKYDFAARNLIFSGAEILPQNIQLNMETGMNLALNEGGKSYTRSHFQVIISGVRMHVRNIDFYFHRKTFPRVSDEGRMAMDFDGDGISIFLEWYADLTEGEDFKMEFSRAICGIDKVDITLDAHKHKLVGAVALALLKSRIRKSLEKIFAENLASIGIRGSQGINDLFIQRRINRAARHKTDEFKRDTRAQRRMEKELQKKAKEMIKQESRAYTSSSVSTMNTSASINTVPTAAPLIVTGEPIPFSNPVQVTYLDPIPPSVQNGL</sequence>
<dbReference type="InParanoid" id="A0A2P6MQW9"/>
<dbReference type="PANTHER" id="PTHR31138:SF1">
    <property type="entry name" value="PDZ DOMAIN-CONTAINING PROTEIN"/>
    <property type="match status" value="1"/>
</dbReference>
<organism evidence="2 3">
    <name type="scientific">Planoprotostelium fungivorum</name>
    <dbReference type="NCBI Taxonomy" id="1890364"/>
    <lineage>
        <taxon>Eukaryota</taxon>
        <taxon>Amoebozoa</taxon>
        <taxon>Evosea</taxon>
        <taxon>Variosea</taxon>
        <taxon>Cavosteliida</taxon>
        <taxon>Cavosteliaceae</taxon>
        <taxon>Planoprotostelium</taxon>
    </lineage>
</organism>
<dbReference type="STRING" id="1890364.A0A2P6MQW9"/>
<comment type="caution">
    <text evidence="2">The sequence shown here is derived from an EMBL/GenBank/DDBJ whole genome shotgun (WGS) entry which is preliminary data.</text>
</comment>
<dbReference type="OrthoDB" id="19585at2759"/>